<proteinExistence type="inferred from homology"/>
<evidence type="ECO:0000256" key="1">
    <source>
        <dbReference type="ARBA" id="ARBA00001602"/>
    </source>
</evidence>
<dbReference type="NCBIfam" id="TIGR00067">
    <property type="entry name" value="glut_race"/>
    <property type="match status" value="1"/>
</dbReference>
<dbReference type="GO" id="GO:0008881">
    <property type="term" value="F:glutamate racemase activity"/>
    <property type="evidence" value="ECO:0007669"/>
    <property type="project" value="UniProtKB-UniRule"/>
</dbReference>
<keyword evidence="3 7" id="KW-0133">Cell shape</keyword>
<evidence type="ECO:0000256" key="2">
    <source>
        <dbReference type="ARBA" id="ARBA00013090"/>
    </source>
</evidence>
<dbReference type="PANTHER" id="PTHR21198:SF2">
    <property type="entry name" value="GLUTAMATE RACEMASE"/>
    <property type="match status" value="1"/>
</dbReference>
<evidence type="ECO:0000256" key="3">
    <source>
        <dbReference type="ARBA" id="ARBA00022960"/>
    </source>
</evidence>
<comment type="caution">
    <text evidence="8">The sequence shown here is derived from an EMBL/GenBank/DDBJ whole genome shotgun (WGS) entry which is preliminary data.</text>
</comment>
<dbReference type="InterPro" id="IPR001920">
    <property type="entry name" value="Asp/Glu_race"/>
</dbReference>
<feature type="binding site" evidence="7">
    <location>
        <begin position="42"/>
        <end position="43"/>
    </location>
    <ligand>
        <name>substrate</name>
    </ligand>
</feature>
<gene>
    <name evidence="7" type="primary">murI</name>
    <name evidence="8" type="ORF">HMPREF9698_01209</name>
</gene>
<sequence length="276" mass="30547">MYTDGIGFIDSGVGGFTLVKEAMKQLPNEQFYYLGDTARSPYGPKDMATVKAYAFELANYLVKNHQIKILVIACNTATVAALKDLKQALPIPVLGVILPGCRAAIKASVNHQIGVIATHGTIQSGRYELELKRKRPDIEVTSLACPEFAPMVEAGDYRSVQASSVVRTSLQALEDQDLDTLILGCTHYPIIKDLIQDSIGPGISLVDPGAEAVNDLSVLLDYYDLTNDRFNPNLTHHFYTTGDKARFKKIADDWLDHHNYRVDHLNLEELQEVNGR</sequence>
<evidence type="ECO:0000256" key="6">
    <source>
        <dbReference type="ARBA" id="ARBA00023316"/>
    </source>
</evidence>
<feature type="binding site" evidence="7">
    <location>
        <begin position="75"/>
        <end position="76"/>
    </location>
    <ligand>
        <name>substrate</name>
    </ligand>
</feature>
<keyword evidence="5 7" id="KW-0413">Isomerase</keyword>
<feature type="active site" description="Proton donor/acceptor" evidence="7">
    <location>
        <position position="74"/>
    </location>
</feature>
<evidence type="ECO:0000313" key="9">
    <source>
        <dbReference type="Proteomes" id="UP000009875"/>
    </source>
</evidence>
<dbReference type="NCBIfam" id="NF002035">
    <property type="entry name" value="PRK00865.1-3"/>
    <property type="match status" value="1"/>
</dbReference>
<dbReference type="GO" id="GO:0071555">
    <property type="term" value="P:cell wall organization"/>
    <property type="evidence" value="ECO:0007669"/>
    <property type="project" value="UniProtKB-KW"/>
</dbReference>
<dbReference type="PANTHER" id="PTHR21198">
    <property type="entry name" value="GLUTAMATE RACEMASE"/>
    <property type="match status" value="1"/>
</dbReference>
<reference evidence="8 9" key="1">
    <citation type="submission" date="2012-09" db="EMBL/GenBank/DDBJ databases">
        <title>The Genome Sequence of Alloiococcus otitis ATCC 51267.</title>
        <authorList>
            <consortium name="The Broad Institute Genome Sequencing Platform"/>
            <person name="Earl A."/>
            <person name="Ward D."/>
            <person name="Feldgarden M."/>
            <person name="Gevers D."/>
            <person name="Huys G."/>
            <person name="Walker B."/>
            <person name="Young S.K."/>
            <person name="Zeng Q."/>
            <person name="Gargeya S."/>
            <person name="Fitzgerald M."/>
            <person name="Haas B."/>
            <person name="Abouelleil A."/>
            <person name="Alvarado L."/>
            <person name="Arachchi H.M."/>
            <person name="Berlin A.M."/>
            <person name="Chapman S.B."/>
            <person name="Goldberg J."/>
            <person name="Griggs A."/>
            <person name="Gujja S."/>
            <person name="Hansen M."/>
            <person name="Howarth C."/>
            <person name="Imamovic A."/>
            <person name="Larimer J."/>
            <person name="McCowen C."/>
            <person name="Montmayeur A."/>
            <person name="Murphy C."/>
            <person name="Neiman D."/>
            <person name="Pearson M."/>
            <person name="Priest M."/>
            <person name="Roberts A."/>
            <person name="Saif S."/>
            <person name="Shea T."/>
            <person name="Sisk P."/>
            <person name="Sykes S."/>
            <person name="Wortman J."/>
            <person name="Nusbaum C."/>
            <person name="Birren B."/>
        </authorList>
    </citation>
    <scope>NUCLEOTIDE SEQUENCE [LARGE SCALE GENOMIC DNA]</scope>
    <source>
        <strain evidence="8 9">ATCC 51267</strain>
    </source>
</reference>
<feature type="binding site" evidence="7">
    <location>
        <begin position="186"/>
        <end position="187"/>
    </location>
    <ligand>
        <name>substrate</name>
    </ligand>
</feature>
<keyword evidence="9" id="KW-1185">Reference proteome</keyword>
<feature type="active site" description="Proton donor/acceptor" evidence="7">
    <location>
        <position position="185"/>
    </location>
</feature>
<dbReference type="AlphaFoldDB" id="K9EQ77"/>
<dbReference type="InterPro" id="IPR033134">
    <property type="entry name" value="Asp/Glu_racemase_AS_2"/>
</dbReference>
<dbReference type="Proteomes" id="UP000009875">
    <property type="component" value="Unassembled WGS sequence"/>
</dbReference>
<dbReference type="Pfam" id="PF01177">
    <property type="entry name" value="Asp_Glu_race"/>
    <property type="match status" value="1"/>
</dbReference>
<accession>K9EQ77</accession>
<dbReference type="InterPro" id="IPR018187">
    <property type="entry name" value="Asp/Glu_racemase_AS_1"/>
</dbReference>
<dbReference type="STRING" id="883081.HMPREF9698_01209"/>
<dbReference type="eggNOG" id="COG0796">
    <property type="taxonomic scope" value="Bacteria"/>
</dbReference>
<evidence type="ECO:0000256" key="4">
    <source>
        <dbReference type="ARBA" id="ARBA00022984"/>
    </source>
</evidence>
<dbReference type="SUPFAM" id="SSF53681">
    <property type="entry name" value="Aspartate/glutamate racemase"/>
    <property type="match status" value="2"/>
</dbReference>
<comment type="function">
    <text evidence="7">Provides the (R)-glutamate required for cell wall biosynthesis.</text>
</comment>
<dbReference type="FunFam" id="3.40.50.1860:FF:000001">
    <property type="entry name" value="Glutamate racemase"/>
    <property type="match status" value="1"/>
</dbReference>
<dbReference type="PATRIC" id="fig|883081.3.peg.1388"/>
<keyword evidence="6 7" id="KW-0961">Cell wall biogenesis/degradation</keyword>
<dbReference type="UniPathway" id="UPA00219"/>
<dbReference type="HAMAP" id="MF_00258">
    <property type="entry name" value="Glu_racemase"/>
    <property type="match status" value="1"/>
</dbReference>
<feature type="binding site" evidence="7">
    <location>
        <begin position="10"/>
        <end position="11"/>
    </location>
    <ligand>
        <name>substrate</name>
    </ligand>
</feature>
<dbReference type="PROSITE" id="PS00923">
    <property type="entry name" value="ASP_GLU_RACEMASE_1"/>
    <property type="match status" value="1"/>
</dbReference>
<comment type="catalytic activity">
    <reaction evidence="1 7">
        <text>L-glutamate = D-glutamate</text>
        <dbReference type="Rhea" id="RHEA:12813"/>
        <dbReference type="ChEBI" id="CHEBI:29985"/>
        <dbReference type="ChEBI" id="CHEBI:29986"/>
        <dbReference type="EC" id="5.1.1.3"/>
    </reaction>
</comment>
<dbReference type="GO" id="GO:0008360">
    <property type="term" value="P:regulation of cell shape"/>
    <property type="evidence" value="ECO:0007669"/>
    <property type="project" value="UniProtKB-KW"/>
</dbReference>
<dbReference type="HOGENOM" id="CLU_052344_0_1_9"/>
<dbReference type="EC" id="5.1.1.3" evidence="2 7"/>
<evidence type="ECO:0000313" key="8">
    <source>
        <dbReference type="EMBL" id="EKU93082.1"/>
    </source>
</evidence>
<dbReference type="InterPro" id="IPR015942">
    <property type="entry name" value="Asp/Glu/hydantoin_racemase"/>
</dbReference>
<dbReference type="Gene3D" id="3.40.50.1860">
    <property type="match status" value="2"/>
</dbReference>
<name>K9EQ77_9LACT</name>
<organism evidence="8 9">
    <name type="scientific">Alloiococcus otitis ATCC 51267</name>
    <dbReference type="NCBI Taxonomy" id="883081"/>
    <lineage>
        <taxon>Bacteria</taxon>
        <taxon>Bacillati</taxon>
        <taxon>Bacillota</taxon>
        <taxon>Bacilli</taxon>
        <taxon>Lactobacillales</taxon>
        <taxon>Carnobacteriaceae</taxon>
        <taxon>Alloiococcus</taxon>
    </lineage>
</organism>
<dbReference type="InterPro" id="IPR004391">
    <property type="entry name" value="Glu_race"/>
</dbReference>
<dbReference type="PROSITE" id="PS00924">
    <property type="entry name" value="ASP_GLU_RACEMASE_2"/>
    <property type="match status" value="1"/>
</dbReference>
<dbReference type="GO" id="GO:0009252">
    <property type="term" value="P:peptidoglycan biosynthetic process"/>
    <property type="evidence" value="ECO:0007669"/>
    <property type="project" value="UniProtKB-UniRule"/>
</dbReference>
<keyword evidence="4 7" id="KW-0573">Peptidoglycan synthesis</keyword>
<comment type="similarity">
    <text evidence="7">Belongs to the aspartate/glutamate racemases family.</text>
</comment>
<protein>
    <recommendedName>
        <fullName evidence="2 7">Glutamate racemase</fullName>
        <ecNumber evidence="2 7">5.1.1.3</ecNumber>
    </recommendedName>
</protein>
<comment type="pathway">
    <text evidence="7">Cell wall biogenesis; peptidoglycan biosynthesis.</text>
</comment>
<evidence type="ECO:0000256" key="7">
    <source>
        <dbReference type="HAMAP-Rule" id="MF_00258"/>
    </source>
</evidence>
<evidence type="ECO:0000256" key="5">
    <source>
        <dbReference type="ARBA" id="ARBA00023235"/>
    </source>
</evidence>
<dbReference type="EMBL" id="AGXA01000026">
    <property type="protein sequence ID" value="EKU93082.1"/>
    <property type="molecule type" value="Genomic_DNA"/>
</dbReference>